<dbReference type="Proteomes" id="UP000295357">
    <property type="component" value="Unassembled WGS sequence"/>
</dbReference>
<protein>
    <submittedName>
        <fullName evidence="2">Uncharacterized protein</fullName>
    </submittedName>
</protein>
<dbReference type="RefSeq" id="WP_133603068.1">
    <property type="nucleotide sequence ID" value="NZ_JAUFPJ010000010.1"/>
</dbReference>
<evidence type="ECO:0000313" key="3">
    <source>
        <dbReference type="Proteomes" id="UP000295357"/>
    </source>
</evidence>
<dbReference type="Pfam" id="PF19649">
    <property type="entry name" value="DUF6152"/>
    <property type="match status" value="1"/>
</dbReference>
<sequence length="156" mass="17495">MERRLVLLGATLAALAPRAWAHHGWSSFDQQRPLWLEGRATQVWWRNPHAELDLQLPDKPALPADLKQRKLPAQSAGVDGQALLARAELPRRADKRWRVELAPLTRMQAWQVAEIKPGDSLGVLGFSFEAEKGEALLRAEYLFVGDKVYGLRSSPA</sequence>
<gene>
    <name evidence="2" type="ORF">DFR39_10371</name>
</gene>
<dbReference type="AlphaFoldDB" id="A0A4R6N6Y0"/>
<keyword evidence="1" id="KW-0732">Signal</keyword>
<accession>A0A4R6N6Y0</accession>
<proteinExistence type="predicted"/>
<feature type="chain" id="PRO_5020854442" evidence="1">
    <location>
        <begin position="22"/>
        <end position="156"/>
    </location>
</feature>
<dbReference type="InterPro" id="IPR046150">
    <property type="entry name" value="DUF6152"/>
</dbReference>
<evidence type="ECO:0000256" key="1">
    <source>
        <dbReference type="SAM" id="SignalP"/>
    </source>
</evidence>
<dbReference type="OrthoDB" id="513141at2"/>
<evidence type="ECO:0000313" key="2">
    <source>
        <dbReference type="EMBL" id="TDP11148.1"/>
    </source>
</evidence>
<keyword evidence="3" id="KW-1185">Reference proteome</keyword>
<name>A0A4R6N6Y0_9BURK</name>
<dbReference type="EMBL" id="SNXE01000003">
    <property type="protein sequence ID" value="TDP11148.1"/>
    <property type="molecule type" value="Genomic_DNA"/>
</dbReference>
<reference evidence="2 3" key="1">
    <citation type="submission" date="2019-03" db="EMBL/GenBank/DDBJ databases">
        <title>Genomic Encyclopedia of Type Strains, Phase IV (KMG-IV): sequencing the most valuable type-strain genomes for metagenomic binning, comparative biology and taxonomic classification.</title>
        <authorList>
            <person name="Goeker M."/>
        </authorList>
    </citation>
    <scope>NUCLEOTIDE SEQUENCE [LARGE SCALE GENOMIC DNA]</scope>
    <source>
        <strain evidence="2 3">DSM 25082</strain>
    </source>
</reference>
<organism evidence="2 3">
    <name type="scientific">Roseateles asaccharophilus</name>
    <dbReference type="NCBI Taxonomy" id="582607"/>
    <lineage>
        <taxon>Bacteria</taxon>
        <taxon>Pseudomonadati</taxon>
        <taxon>Pseudomonadota</taxon>
        <taxon>Betaproteobacteria</taxon>
        <taxon>Burkholderiales</taxon>
        <taxon>Sphaerotilaceae</taxon>
        <taxon>Roseateles</taxon>
    </lineage>
</organism>
<feature type="signal peptide" evidence="1">
    <location>
        <begin position="1"/>
        <end position="21"/>
    </location>
</feature>
<comment type="caution">
    <text evidence="2">The sequence shown here is derived from an EMBL/GenBank/DDBJ whole genome shotgun (WGS) entry which is preliminary data.</text>
</comment>